<organism evidence="2 3">
    <name type="scientific">Vallitalea longa</name>
    <dbReference type="NCBI Taxonomy" id="2936439"/>
    <lineage>
        <taxon>Bacteria</taxon>
        <taxon>Bacillati</taxon>
        <taxon>Bacillota</taxon>
        <taxon>Clostridia</taxon>
        <taxon>Lachnospirales</taxon>
        <taxon>Vallitaleaceae</taxon>
        <taxon>Vallitalea</taxon>
    </lineage>
</organism>
<gene>
    <name evidence="2" type="ORF">SH1V18_33080</name>
</gene>
<dbReference type="SUPFAM" id="SSF53756">
    <property type="entry name" value="UDP-Glycosyltransferase/glycogen phosphorylase"/>
    <property type="match status" value="1"/>
</dbReference>
<evidence type="ECO:0000313" key="2">
    <source>
        <dbReference type="EMBL" id="GKX30828.1"/>
    </source>
</evidence>
<feature type="domain" description="Glycosyl transferase family 1" evidence="1">
    <location>
        <begin position="258"/>
        <end position="316"/>
    </location>
</feature>
<dbReference type="Gene3D" id="3.40.50.2000">
    <property type="entry name" value="Glycogen Phosphorylase B"/>
    <property type="match status" value="1"/>
</dbReference>
<keyword evidence="3" id="KW-1185">Reference proteome</keyword>
<dbReference type="GO" id="GO:0016757">
    <property type="term" value="F:glycosyltransferase activity"/>
    <property type="evidence" value="ECO:0007669"/>
    <property type="project" value="InterPro"/>
</dbReference>
<dbReference type="Pfam" id="PF00534">
    <property type="entry name" value="Glycos_transf_1"/>
    <property type="match status" value="1"/>
</dbReference>
<dbReference type="AlphaFoldDB" id="A0A9W6DGV5"/>
<comment type="caution">
    <text evidence="2">The sequence shown here is derived from an EMBL/GenBank/DDBJ whole genome shotgun (WGS) entry which is preliminary data.</text>
</comment>
<sequence>MEKTKILAFCYNTIPSAIVGVIKPLQFLQNKKFINFVYKESRRVTEEDILQSDVVISIRGAETIDVNNIRKAKAWGKYVIYYLDDDLLNIGELSRSYNKSYFQKPNIRANVKIIMNTSHCLWTTNDNIGDRYKNIFEKISVTGAPAVLLEYNKNSKAITDNDVLTIGFAGGKDHSSFIEKLLLKPLLTVLDKYKTKVKIEICGLNPHTYRNKPVTYSPYMRNYDDYIKYMISRKWDIAVAPLKDSKFHCCKYFNKFLEYGSIHAAGIYSNVEPFTYIVKDNENGLLVNNTIEDWTNGLISLIEDNDMRNRIKKNAYDLLVRDFSIEKIAEEIMKSMPYLITYKSVKK</sequence>
<accession>A0A9W6DGV5</accession>
<evidence type="ECO:0000313" key="3">
    <source>
        <dbReference type="Proteomes" id="UP001144256"/>
    </source>
</evidence>
<dbReference type="EMBL" id="BRLB01000012">
    <property type="protein sequence ID" value="GKX30828.1"/>
    <property type="molecule type" value="Genomic_DNA"/>
</dbReference>
<evidence type="ECO:0000259" key="1">
    <source>
        <dbReference type="Pfam" id="PF00534"/>
    </source>
</evidence>
<reference evidence="2" key="1">
    <citation type="submission" date="2022-06" db="EMBL/GenBank/DDBJ databases">
        <title>Vallitalea longa sp. nov., an anaerobic bacterium isolated from marine sediment.</title>
        <authorList>
            <person name="Hirano S."/>
            <person name="Terahara T."/>
            <person name="Mori K."/>
            <person name="Hamada M."/>
            <person name="Matsumoto R."/>
            <person name="Kobayashi T."/>
        </authorList>
    </citation>
    <scope>NUCLEOTIDE SEQUENCE</scope>
    <source>
        <strain evidence="2">SH18-1</strain>
    </source>
</reference>
<name>A0A9W6DGV5_9FIRM</name>
<proteinExistence type="predicted"/>
<dbReference type="RefSeq" id="WP_281817334.1">
    <property type="nucleotide sequence ID" value="NZ_BRLB01000012.1"/>
</dbReference>
<protein>
    <recommendedName>
        <fullName evidence="1">Glycosyl transferase family 1 domain-containing protein</fullName>
    </recommendedName>
</protein>
<dbReference type="InterPro" id="IPR001296">
    <property type="entry name" value="Glyco_trans_1"/>
</dbReference>
<dbReference type="Proteomes" id="UP001144256">
    <property type="component" value="Unassembled WGS sequence"/>
</dbReference>